<dbReference type="EMBL" id="JARK01001346">
    <property type="protein sequence ID" value="EYC26297.1"/>
    <property type="molecule type" value="Genomic_DNA"/>
</dbReference>
<dbReference type="InterPro" id="IPR035940">
    <property type="entry name" value="CAP_sf"/>
</dbReference>
<sequence length="87" mass="9991">MGDAAKGCYESPGLSEQHLRHRKGKKIQEYMDGALTYWYSNGSDEQYNHIMRSDTKKIGCSFKRNDRVYIACVYDQLVAYLLDNSAS</sequence>
<evidence type="ECO:0008006" key="3">
    <source>
        <dbReference type="Google" id="ProtNLM"/>
    </source>
</evidence>
<proteinExistence type="predicted"/>
<reference evidence="2" key="1">
    <citation type="journal article" date="2015" name="Nat. Genet.">
        <title>The genome and transcriptome of the zoonotic hookworm Ancylostoma ceylanicum identify infection-specific gene families.</title>
        <authorList>
            <person name="Schwarz E.M."/>
            <person name="Hu Y."/>
            <person name="Antoshechkin I."/>
            <person name="Miller M.M."/>
            <person name="Sternberg P.W."/>
            <person name="Aroian R.V."/>
        </authorList>
    </citation>
    <scope>NUCLEOTIDE SEQUENCE</scope>
    <source>
        <strain evidence="2">HY135</strain>
    </source>
</reference>
<dbReference type="Proteomes" id="UP000024635">
    <property type="component" value="Unassembled WGS sequence"/>
</dbReference>
<comment type="caution">
    <text evidence="1">The sequence shown here is derived from an EMBL/GenBank/DDBJ whole genome shotgun (WGS) entry which is preliminary data.</text>
</comment>
<organism evidence="1 2">
    <name type="scientific">Ancylostoma ceylanicum</name>
    <dbReference type="NCBI Taxonomy" id="53326"/>
    <lineage>
        <taxon>Eukaryota</taxon>
        <taxon>Metazoa</taxon>
        <taxon>Ecdysozoa</taxon>
        <taxon>Nematoda</taxon>
        <taxon>Chromadorea</taxon>
        <taxon>Rhabditida</taxon>
        <taxon>Rhabditina</taxon>
        <taxon>Rhabditomorpha</taxon>
        <taxon>Strongyloidea</taxon>
        <taxon>Ancylostomatidae</taxon>
        <taxon>Ancylostomatinae</taxon>
        <taxon>Ancylostoma</taxon>
    </lineage>
</organism>
<dbReference type="AlphaFoldDB" id="A0A016VGY4"/>
<accession>A0A016VGY4</accession>
<dbReference type="Gene3D" id="3.40.33.10">
    <property type="entry name" value="CAP"/>
    <property type="match status" value="1"/>
</dbReference>
<protein>
    <recommendedName>
        <fullName evidence="3">SCP domain-containing protein</fullName>
    </recommendedName>
</protein>
<keyword evidence="2" id="KW-1185">Reference proteome</keyword>
<name>A0A016VGY4_9BILA</name>
<evidence type="ECO:0000313" key="1">
    <source>
        <dbReference type="EMBL" id="EYC26297.1"/>
    </source>
</evidence>
<gene>
    <name evidence="1" type="primary">Acey_s0010.g1072</name>
    <name evidence="1" type="ORF">Y032_0010g1072</name>
</gene>
<dbReference type="SUPFAM" id="SSF55797">
    <property type="entry name" value="PR-1-like"/>
    <property type="match status" value="1"/>
</dbReference>
<evidence type="ECO:0000313" key="2">
    <source>
        <dbReference type="Proteomes" id="UP000024635"/>
    </source>
</evidence>